<evidence type="ECO:0000256" key="1">
    <source>
        <dbReference type="ARBA" id="ARBA00004613"/>
    </source>
</evidence>
<protein>
    <submittedName>
        <fullName evidence="10">Myostatin</fullName>
    </submittedName>
</protein>
<keyword evidence="5" id="KW-0732">Signal</keyword>
<evidence type="ECO:0000313" key="11">
    <source>
        <dbReference type="Proteomes" id="UP000037510"/>
    </source>
</evidence>
<comment type="similarity">
    <text evidence="2 8">Belongs to the TGF-beta family.</text>
</comment>
<evidence type="ECO:0000256" key="5">
    <source>
        <dbReference type="ARBA" id="ARBA00022729"/>
    </source>
</evidence>
<comment type="caution">
    <text evidence="10">The sequence shown here is derived from an EMBL/GenBank/DDBJ whole genome shotgun (WGS) entry which is preliminary data.</text>
</comment>
<dbReference type="Proteomes" id="UP000037510">
    <property type="component" value="Unassembled WGS sequence"/>
</dbReference>
<dbReference type="SUPFAM" id="SSF57501">
    <property type="entry name" value="Cystine-knot cytokines"/>
    <property type="match status" value="1"/>
</dbReference>
<organism evidence="10 11">
    <name type="scientific">Operophtera brumata</name>
    <name type="common">Winter moth</name>
    <name type="synonym">Phalaena brumata</name>
    <dbReference type="NCBI Taxonomy" id="104452"/>
    <lineage>
        <taxon>Eukaryota</taxon>
        <taxon>Metazoa</taxon>
        <taxon>Ecdysozoa</taxon>
        <taxon>Arthropoda</taxon>
        <taxon>Hexapoda</taxon>
        <taxon>Insecta</taxon>
        <taxon>Pterygota</taxon>
        <taxon>Neoptera</taxon>
        <taxon>Endopterygota</taxon>
        <taxon>Lepidoptera</taxon>
        <taxon>Glossata</taxon>
        <taxon>Ditrysia</taxon>
        <taxon>Geometroidea</taxon>
        <taxon>Geometridae</taxon>
        <taxon>Larentiinae</taxon>
        <taxon>Operophtera</taxon>
    </lineage>
</organism>
<feature type="domain" description="TGF-beta family profile" evidence="9">
    <location>
        <begin position="154"/>
        <end position="266"/>
    </location>
</feature>
<name>A0A0L7LJN4_OPEBR</name>
<proteinExistence type="inferred from homology"/>
<dbReference type="PROSITE" id="PS00250">
    <property type="entry name" value="TGF_BETA_1"/>
    <property type="match status" value="1"/>
</dbReference>
<keyword evidence="3" id="KW-0964">Secreted</keyword>
<evidence type="ECO:0000256" key="6">
    <source>
        <dbReference type="ARBA" id="ARBA00023030"/>
    </source>
</evidence>
<dbReference type="Gene3D" id="2.10.90.10">
    <property type="entry name" value="Cystine-knot cytokines"/>
    <property type="match status" value="1"/>
</dbReference>
<dbReference type="Pfam" id="PF00019">
    <property type="entry name" value="TGF_beta"/>
    <property type="match status" value="1"/>
</dbReference>
<dbReference type="PANTHER" id="PTHR11848">
    <property type="entry name" value="TGF-BETA FAMILY"/>
    <property type="match status" value="1"/>
</dbReference>
<evidence type="ECO:0000256" key="8">
    <source>
        <dbReference type="RuleBase" id="RU000354"/>
    </source>
</evidence>
<comment type="subcellular location">
    <subcellularLocation>
        <location evidence="1">Secreted</location>
    </subcellularLocation>
</comment>
<dbReference type="SMART" id="SM00204">
    <property type="entry name" value="TGFB"/>
    <property type="match status" value="1"/>
</dbReference>
<dbReference type="FunFam" id="2.10.90.10:FF:000006">
    <property type="entry name" value="growth/differentiation factor 8"/>
    <property type="match status" value="1"/>
</dbReference>
<gene>
    <name evidence="10" type="ORF">OBRU01_05665</name>
</gene>
<evidence type="ECO:0000256" key="4">
    <source>
        <dbReference type="ARBA" id="ARBA00022685"/>
    </source>
</evidence>
<dbReference type="AlphaFoldDB" id="A0A0L7LJN4"/>
<dbReference type="STRING" id="104452.A0A0L7LJN4"/>
<dbReference type="GO" id="GO:0008083">
    <property type="term" value="F:growth factor activity"/>
    <property type="evidence" value="ECO:0007669"/>
    <property type="project" value="UniProtKB-KW"/>
</dbReference>
<keyword evidence="4" id="KW-0165">Cleavage on pair of basic residues</keyword>
<dbReference type="PANTHER" id="PTHR11848:SF262">
    <property type="entry name" value="LD29161P"/>
    <property type="match status" value="1"/>
</dbReference>
<keyword evidence="6 8" id="KW-0339">Growth factor</keyword>
<evidence type="ECO:0000256" key="2">
    <source>
        <dbReference type="ARBA" id="ARBA00006656"/>
    </source>
</evidence>
<evidence type="ECO:0000256" key="3">
    <source>
        <dbReference type="ARBA" id="ARBA00022525"/>
    </source>
</evidence>
<evidence type="ECO:0000313" key="10">
    <source>
        <dbReference type="EMBL" id="KOB75763.1"/>
    </source>
</evidence>
<dbReference type="GO" id="GO:0005615">
    <property type="term" value="C:extracellular space"/>
    <property type="evidence" value="ECO:0007669"/>
    <property type="project" value="TreeGrafter"/>
</dbReference>
<keyword evidence="7" id="KW-1015">Disulfide bond</keyword>
<evidence type="ECO:0000256" key="7">
    <source>
        <dbReference type="ARBA" id="ARBA00023157"/>
    </source>
</evidence>
<dbReference type="PROSITE" id="PS51362">
    <property type="entry name" value="TGF_BETA_2"/>
    <property type="match status" value="1"/>
</dbReference>
<dbReference type="InterPro" id="IPR029034">
    <property type="entry name" value="Cystine-knot_cytokine"/>
</dbReference>
<dbReference type="EMBL" id="JTDY01000820">
    <property type="protein sequence ID" value="KOB75763.1"/>
    <property type="molecule type" value="Genomic_DNA"/>
</dbReference>
<dbReference type="GO" id="GO:0005125">
    <property type="term" value="F:cytokine activity"/>
    <property type="evidence" value="ECO:0007669"/>
    <property type="project" value="TreeGrafter"/>
</dbReference>
<accession>A0A0L7LJN4</accession>
<evidence type="ECO:0000259" key="9">
    <source>
        <dbReference type="PROSITE" id="PS51362"/>
    </source>
</evidence>
<sequence>MLVLLRCFLSPENEKRHNHFKGLKMINFRFTSQVLENELDEAVLNFHLQELDNRNITVDPEEHFTINIQVSRVTRNSQGSKASVPYTDNSVKLSRKELKIGKWLKVNITTMAAEYCRLPRDSLEIVVRVQDSNHRMNLVIPYVEISLKDNWHKRTRRTVGMDCTESSKESRCCRYPLEIDFEDFGWDWIIAPKKYDANYCSGECPYSFLQKYPHTHLMHLATPEGSGGPCCAPRRMSSITMLYFDEELNIIYGTIPGMVVESCGCS</sequence>
<dbReference type="InterPro" id="IPR017948">
    <property type="entry name" value="TGFb_CS"/>
</dbReference>
<dbReference type="InterPro" id="IPR001839">
    <property type="entry name" value="TGF-b_C"/>
</dbReference>
<dbReference type="InterPro" id="IPR015615">
    <property type="entry name" value="TGF-beta-rel"/>
</dbReference>
<reference evidence="10 11" key="1">
    <citation type="journal article" date="2015" name="Genome Biol. Evol.">
        <title>The genome of winter moth (Operophtera brumata) provides a genomic perspective on sexual dimorphism and phenology.</title>
        <authorList>
            <person name="Derks M.F."/>
            <person name="Smit S."/>
            <person name="Salis L."/>
            <person name="Schijlen E."/>
            <person name="Bossers A."/>
            <person name="Mateman C."/>
            <person name="Pijl A.S."/>
            <person name="de Ridder D."/>
            <person name="Groenen M.A."/>
            <person name="Visser M.E."/>
            <person name="Megens H.J."/>
        </authorList>
    </citation>
    <scope>NUCLEOTIDE SEQUENCE [LARGE SCALE GENOMIC DNA]</scope>
    <source>
        <strain evidence="10">WM2013NL</strain>
        <tissue evidence="10">Head and thorax</tissue>
    </source>
</reference>
<keyword evidence="11" id="KW-1185">Reference proteome</keyword>